<proteinExistence type="predicted"/>
<comment type="caution">
    <text evidence="2">The sequence shown here is derived from an EMBL/GenBank/DDBJ whole genome shotgun (WGS) entry which is preliminary data.</text>
</comment>
<evidence type="ECO:0000256" key="1">
    <source>
        <dbReference type="SAM" id="MobiDB-lite"/>
    </source>
</evidence>
<feature type="compositionally biased region" description="Polar residues" evidence="1">
    <location>
        <begin position="24"/>
        <end position="33"/>
    </location>
</feature>
<feature type="region of interest" description="Disordered" evidence="1">
    <location>
        <begin position="1"/>
        <end position="33"/>
    </location>
</feature>
<reference evidence="2 3" key="1">
    <citation type="submission" date="2024-01" db="EMBL/GenBank/DDBJ databases">
        <title>A draft genome for the cacao thread blight pathogen Marasmiellus scandens.</title>
        <authorList>
            <person name="Baruah I.K."/>
            <person name="Leung J."/>
            <person name="Bukari Y."/>
            <person name="Amoako-Attah I."/>
            <person name="Meinhardt L.W."/>
            <person name="Bailey B.A."/>
            <person name="Cohen S.P."/>
        </authorList>
    </citation>
    <scope>NUCLEOTIDE SEQUENCE [LARGE SCALE GENOMIC DNA]</scope>
    <source>
        <strain evidence="2 3">GH-19</strain>
    </source>
</reference>
<keyword evidence="3" id="KW-1185">Reference proteome</keyword>
<dbReference type="Proteomes" id="UP001498398">
    <property type="component" value="Unassembled WGS sequence"/>
</dbReference>
<accession>A0ABR1IKP1</accession>
<sequence>MVAGSNAGSDDSGRSRDTLLPGDSVSQVSSRESGTVLSSLARNNVDFERYLTATQCVYELDNLLSDQDPMSEKAKQIKEILGELPERPSARDLSLLYVAQCLEQHVAQSLASSLRKLNKEQEQALQCETEKLYRTWELRHFHPDLEVIRERLKPAALITVQPQIRPLERFAGRIVFLEGLKVLLRTNSPPLQEYKPRQTLAIVSLTAPWENIAQEWQPGIAKRHLRGPVDTLYATIFGGYTFIEHRTIPVSARSQIDKGPGLYFLADHYKTHSFKINKRFLSTHQKLLDLLHWREDAISPASSGQVEIPMLAQEFKTDNFREAANRCAADLISGATINELLDIQFPCYGLVVTLEICGLYAARAQLQPDGTLKYAVQKIDTWGTLKELPNYLKYVKFVEDHKAWFEDNVVSQLIKRRSEEDPEWVIEKLTRANIKPWAHQVTTLAVAD</sequence>
<organism evidence="2 3">
    <name type="scientific">Marasmiellus scandens</name>
    <dbReference type="NCBI Taxonomy" id="2682957"/>
    <lineage>
        <taxon>Eukaryota</taxon>
        <taxon>Fungi</taxon>
        <taxon>Dikarya</taxon>
        <taxon>Basidiomycota</taxon>
        <taxon>Agaricomycotina</taxon>
        <taxon>Agaricomycetes</taxon>
        <taxon>Agaricomycetidae</taxon>
        <taxon>Agaricales</taxon>
        <taxon>Marasmiineae</taxon>
        <taxon>Omphalotaceae</taxon>
        <taxon>Marasmiellus</taxon>
    </lineage>
</organism>
<evidence type="ECO:0000313" key="2">
    <source>
        <dbReference type="EMBL" id="KAK7435128.1"/>
    </source>
</evidence>
<dbReference type="EMBL" id="JBANRG010000111">
    <property type="protein sequence ID" value="KAK7435128.1"/>
    <property type="molecule type" value="Genomic_DNA"/>
</dbReference>
<gene>
    <name evidence="2" type="ORF">VKT23_019821</name>
</gene>
<evidence type="ECO:0000313" key="3">
    <source>
        <dbReference type="Proteomes" id="UP001498398"/>
    </source>
</evidence>
<protein>
    <submittedName>
        <fullName evidence="2">Uncharacterized protein</fullName>
    </submittedName>
</protein>
<name>A0ABR1IKP1_9AGAR</name>